<feature type="compositionally biased region" description="Basic and acidic residues" evidence="1">
    <location>
        <begin position="19"/>
        <end position="30"/>
    </location>
</feature>
<feature type="compositionally biased region" description="Polar residues" evidence="1">
    <location>
        <begin position="468"/>
        <end position="479"/>
    </location>
</feature>
<gene>
    <name evidence="2" type="ORF">CLCR_08356</name>
</gene>
<evidence type="ECO:0000313" key="3">
    <source>
        <dbReference type="Proteomes" id="UP000094526"/>
    </source>
</evidence>
<keyword evidence="3" id="KW-1185">Reference proteome</keyword>
<evidence type="ECO:0000313" key="2">
    <source>
        <dbReference type="EMBL" id="OCT51224.1"/>
    </source>
</evidence>
<feature type="compositionally biased region" description="Polar residues" evidence="1">
    <location>
        <begin position="340"/>
        <end position="355"/>
    </location>
</feature>
<feature type="region of interest" description="Disordered" evidence="1">
    <location>
        <begin position="527"/>
        <end position="563"/>
    </location>
</feature>
<name>A0A1C1CRT5_9EURO</name>
<feature type="compositionally biased region" description="Polar residues" evidence="1">
    <location>
        <begin position="151"/>
        <end position="173"/>
    </location>
</feature>
<feature type="region of interest" description="Disordered" evidence="1">
    <location>
        <begin position="281"/>
        <end position="300"/>
    </location>
</feature>
<dbReference type="Proteomes" id="UP000094526">
    <property type="component" value="Unassembled WGS sequence"/>
</dbReference>
<feature type="region of interest" description="Disordered" evidence="1">
    <location>
        <begin position="1"/>
        <end position="175"/>
    </location>
</feature>
<proteinExistence type="predicted"/>
<feature type="compositionally biased region" description="Low complexity" evidence="1">
    <location>
        <begin position="128"/>
        <end position="150"/>
    </location>
</feature>
<dbReference type="VEuPathDB" id="FungiDB:CLCR_08356"/>
<feature type="region of interest" description="Disordered" evidence="1">
    <location>
        <begin position="340"/>
        <end position="489"/>
    </location>
</feature>
<feature type="compositionally biased region" description="Pro residues" evidence="1">
    <location>
        <begin position="44"/>
        <end position="69"/>
    </location>
</feature>
<dbReference type="EMBL" id="LGRB01000009">
    <property type="protein sequence ID" value="OCT51224.1"/>
    <property type="molecule type" value="Genomic_DNA"/>
</dbReference>
<feature type="compositionally biased region" description="Basic and acidic residues" evidence="1">
    <location>
        <begin position="286"/>
        <end position="296"/>
    </location>
</feature>
<dbReference type="AlphaFoldDB" id="A0A1C1CRT5"/>
<feature type="compositionally biased region" description="Polar residues" evidence="1">
    <location>
        <begin position="497"/>
        <end position="506"/>
    </location>
</feature>
<sequence length="563" mass="58749">MPANGSHRRFDRSRIAPVKGEHDERSERFHRPQHVKRQGEVPPLSAPVPTPPAPVPQSGPPPYLPPGPPSTLRLPPGIPENNLAPEDDSSDDDGLDSESEDDGEIDSDDEDDGIGENPFLPATETARQSQPSITAATTTSTIPSGPTSATDSVATSTPGAFFTPSSGPTTTGLASVTASTSTIGSTATSDIPAAPVSTSNVATIDLPQASNHPIAKTAIIVPSVVGSVAAIAAVYLLFRYCVPLRARWTIYRARRGQRLPEEEDGMSPTTAPEMTEAYATKTAAEASHESLGHERSNPSTPITQIPTFTNGMAVALPITNARAPPPVLVRNLSKSNAQNPLVLSQPALSRSNSATRAGAPPEDYGTYASNFNLSDYAASHTPEPGHQRHPSGLENNPPTPVAAKGPGLSNQNKGAAMPAIPSVVDGAESEVGTTFPRPPSTPSAAHFGPKTPPESEVNYSPRRLRKSITPSESVSNIQDSPFPLSPGLMPPMPVLNSRWSADSSSVHGHGHGHGRALAEAMNMGPVQVGDLGTAPNGRPLSRYLSLQSDSSAVPHGASRRPTS</sequence>
<protein>
    <submittedName>
        <fullName evidence="2">Uncharacterized protein</fullName>
    </submittedName>
</protein>
<feature type="compositionally biased region" description="Acidic residues" evidence="1">
    <location>
        <begin position="85"/>
        <end position="114"/>
    </location>
</feature>
<feature type="region of interest" description="Disordered" evidence="1">
    <location>
        <begin position="495"/>
        <end position="514"/>
    </location>
</feature>
<comment type="caution">
    <text evidence="2">The sequence shown here is derived from an EMBL/GenBank/DDBJ whole genome shotgun (WGS) entry which is preliminary data.</text>
</comment>
<dbReference type="OrthoDB" id="4161547at2759"/>
<accession>A0A1C1CRT5</accession>
<evidence type="ECO:0000256" key="1">
    <source>
        <dbReference type="SAM" id="MobiDB-lite"/>
    </source>
</evidence>
<organism evidence="2 3">
    <name type="scientific">Cladophialophora carrionii</name>
    <dbReference type="NCBI Taxonomy" id="86049"/>
    <lineage>
        <taxon>Eukaryota</taxon>
        <taxon>Fungi</taxon>
        <taxon>Dikarya</taxon>
        <taxon>Ascomycota</taxon>
        <taxon>Pezizomycotina</taxon>
        <taxon>Eurotiomycetes</taxon>
        <taxon>Chaetothyriomycetidae</taxon>
        <taxon>Chaetothyriales</taxon>
        <taxon>Herpotrichiellaceae</taxon>
        <taxon>Cladophialophora</taxon>
    </lineage>
</organism>
<feature type="compositionally biased region" description="Basic residues" evidence="1">
    <location>
        <begin position="1"/>
        <end position="11"/>
    </location>
</feature>
<dbReference type="VEuPathDB" id="FungiDB:G647_06855"/>
<reference evidence="3" key="1">
    <citation type="submission" date="2015-07" db="EMBL/GenBank/DDBJ databases">
        <authorList>
            <person name="Teixeira M.M."/>
            <person name="Souza R.C."/>
            <person name="Almeida L.G."/>
            <person name="Vicente V.A."/>
            <person name="de Hoog S."/>
            <person name="Bocca A.L."/>
            <person name="de Almeida S.R."/>
            <person name="Vasconcelos A.T."/>
            <person name="Felipe M.S."/>
        </authorList>
    </citation>
    <scope>NUCLEOTIDE SEQUENCE [LARGE SCALE GENOMIC DNA]</scope>
    <source>
        <strain evidence="3">KSF</strain>
    </source>
</reference>
<dbReference type="STRING" id="86049.A0A1C1CRT5"/>